<gene>
    <name evidence="2" type="ORF">JT362_13860</name>
</gene>
<dbReference type="InterPro" id="IPR029442">
    <property type="entry name" value="GyrI-like"/>
</dbReference>
<dbReference type="SMART" id="SM00871">
    <property type="entry name" value="AraC_E_bind"/>
    <property type="match status" value="1"/>
</dbReference>
<dbReference type="InterPro" id="IPR010499">
    <property type="entry name" value="AraC_E-bd"/>
</dbReference>
<name>A0ABT2J8L7_9PSEU</name>
<organism evidence="2 3">
    <name type="scientific">Actinophytocola gossypii</name>
    <dbReference type="NCBI Taxonomy" id="2812003"/>
    <lineage>
        <taxon>Bacteria</taxon>
        <taxon>Bacillati</taxon>
        <taxon>Actinomycetota</taxon>
        <taxon>Actinomycetes</taxon>
        <taxon>Pseudonocardiales</taxon>
        <taxon>Pseudonocardiaceae</taxon>
    </lineage>
</organism>
<dbReference type="Proteomes" id="UP001156441">
    <property type="component" value="Unassembled WGS sequence"/>
</dbReference>
<comment type="caution">
    <text evidence="2">The sequence shown here is derived from an EMBL/GenBank/DDBJ whole genome shotgun (WGS) entry which is preliminary data.</text>
</comment>
<evidence type="ECO:0000313" key="3">
    <source>
        <dbReference type="Proteomes" id="UP001156441"/>
    </source>
</evidence>
<feature type="domain" description="AraC effector-binding" evidence="1">
    <location>
        <begin position="1"/>
        <end position="157"/>
    </location>
</feature>
<dbReference type="InterPro" id="IPR011256">
    <property type="entry name" value="Reg_factor_effector_dom_sf"/>
</dbReference>
<proteinExistence type="predicted"/>
<accession>A0ABT2J8L7</accession>
<protein>
    <submittedName>
        <fullName evidence="2">GyrI-like domain-containing protein</fullName>
    </submittedName>
</protein>
<dbReference type="EMBL" id="JAFFZE010000012">
    <property type="protein sequence ID" value="MCT2584205.1"/>
    <property type="molecule type" value="Genomic_DNA"/>
</dbReference>
<sequence length="160" mass="17727">MSEFQQRSEQPYVSIPARATLREWGTVNALVPEVYGWLAARDIAPAGALFYRHKIVGGMDEPFEVEVGVPVAAPVEGDGRVLAGAKPAGRYAVRMHRGHPDRIVETHQALLAWAEEQGFPAARDGEAWVGVYESYLTDPEDEPDPVKWETEVAYLVSQPR</sequence>
<reference evidence="2 3" key="1">
    <citation type="submission" date="2021-02" db="EMBL/GenBank/DDBJ databases">
        <title>Actinophytocola xerophila sp. nov., isolated from soil of cotton cropping field.</title>
        <authorList>
            <person name="Huang R."/>
            <person name="Chen X."/>
            <person name="Ge X."/>
            <person name="Liu W."/>
        </authorList>
    </citation>
    <scope>NUCLEOTIDE SEQUENCE [LARGE SCALE GENOMIC DNA]</scope>
    <source>
        <strain evidence="2 3">S1-96</strain>
    </source>
</reference>
<dbReference type="Pfam" id="PF06445">
    <property type="entry name" value="GyrI-like"/>
    <property type="match status" value="1"/>
</dbReference>
<evidence type="ECO:0000313" key="2">
    <source>
        <dbReference type="EMBL" id="MCT2584205.1"/>
    </source>
</evidence>
<dbReference type="SUPFAM" id="SSF55136">
    <property type="entry name" value="Probable bacterial effector-binding domain"/>
    <property type="match status" value="1"/>
</dbReference>
<dbReference type="Gene3D" id="3.20.80.10">
    <property type="entry name" value="Regulatory factor, effector binding domain"/>
    <property type="match status" value="1"/>
</dbReference>
<evidence type="ECO:0000259" key="1">
    <source>
        <dbReference type="SMART" id="SM00871"/>
    </source>
</evidence>
<dbReference type="RefSeq" id="WP_260191613.1">
    <property type="nucleotide sequence ID" value="NZ_JAFFZE010000012.1"/>
</dbReference>
<keyword evidence="3" id="KW-1185">Reference proteome</keyword>